<reference evidence="1 2" key="1">
    <citation type="submission" date="2016-02" db="EMBL/GenBank/DDBJ databases">
        <authorList>
            <person name="Wen L."/>
            <person name="He K."/>
            <person name="Yang H."/>
        </authorList>
    </citation>
    <scope>NUCLEOTIDE SEQUENCE [LARGE SCALE GENOMIC DNA]</scope>
    <source>
        <strain evidence="1 2">CV58</strain>
    </source>
</reference>
<protein>
    <submittedName>
        <fullName evidence="1">Uncharacterized protein</fullName>
    </submittedName>
</protein>
<evidence type="ECO:0000313" key="2">
    <source>
        <dbReference type="Proteomes" id="UP000072660"/>
    </source>
</evidence>
<name>A0A139SUM5_9GAMM</name>
<evidence type="ECO:0000313" key="1">
    <source>
        <dbReference type="EMBL" id="KXU38267.1"/>
    </source>
</evidence>
<proteinExistence type="predicted"/>
<dbReference type="AlphaFoldDB" id="A0A139SUM5"/>
<accession>A0A139SUM5</accession>
<gene>
    <name evidence="1" type="ORF">AXE65_02050</name>
</gene>
<organism evidence="1 2">
    <name type="scientific">Ventosimonas gracilis</name>
    <dbReference type="NCBI Taxonomy" id="1680762"/>
    <lineage>
        <taxon>Bacteria</taxon>
        <taxon>Pseudomonadati</taxon>
        <taxon>Pseudomonadota</taxon>
        <taxon>Gammaproteobacteria</taxon>
        <taxon>Pseudomonadales</taxon>
        <taxon>Ventosimonadaceae</taxon>
        <taxon>Ventosimonas</taxon>
    </lineage>
</organism>
<dbReference type="Proteomes" id="UP000072660">
    <property type="component" value="Unassembled WGS sequence"/>
</dbReference>
<dbReference type="RefSeq" id="WP_068389873.1">
    <property type="nucleotide sequence ID" value="NZ_LSZO01000145.1"/>
</dbReference>
<keyword evidence="2" id="KW-1185">Reference proteome</keyword>
<dbReference type="EMBL" id="LSZO01000145">
    <property type="protein sequence ID" value="KXU38267.1"/>
    <property type="molecule type" value="Genomic_DNA"/>
</dbReference>
<sequence length="59" mass="6691">MKHVPMGLDSWHVYRALLQSYEKLGQRPAIHAVRPTNLHLAARLVAERCVEADVDTQVV</sequence>
<comment type="caution">
    <text evidence="1">The sequence shown here is derived from an EMBL/GenBank/DDBJ whole genome shotgun (WGS) entry which is preliminary data.</text>
</comment>